<evidence type="ECO:0000256" key="1">
    <source>
        <dbReference type="ARBA" id="ARBA00023209"/>
    </source>
</evidence>
<name>A0ABP0F016_CLALP</name>
<dbReference type="CDD" id="cd05157">
    <property type="entry name" value="ETNK_euk"/>
    <property type="match status" value="1"/>
</dbReference>
<accession>A0ABP0F016</accession>
<evidence type="ECO:0000256" key="3">
    <source>
        <dbReference type="ARBA" id="ARBA00037883"/>
    </source>
</evidence>
<keyword evidence="7" id="KW-1185">Reference proteome</keyword>
<dbReference type="PANTHER" id="PTHR22603">
    <property type="entry name" value="CHOLINE/ETHANOALAMINE KINASE"/>
    <property type="match status" value="1"/>
</dbReference>
<dbReference type="Gene3D" id="3.90.1200.10">
    <property type="match status" value="1"/>
</dbReference>
<evidence type="ECO:0000256" key="4">
    <source>
        <dbReference type="ARBA" id="ARBA00038211"/>
    </source>
</evidence>
<proteinExistence type="inferred from homology"/>
<comment type="similarity">
    <text evidence="4">Belongs to the choline/ethanolamine kinase family.</text>
</comment>
<dbReference type="PANTHER" id="PTHR22603:SF66">
    <property type="entry name" value="ETHANOLAMINE KINASE"/>
    <property type="match status" value="1"/>
</dbReference>
<keyword evidence="1" id="KW-0443">Lipid metabolism</keyword>
<dbReference type="InterPro" id="IPR011009">
    <property type="entry name" value="Kinase-like_dom_sf"/>
</dbReference>
<keyword evidence="1" id="KW-0594">Phospholipid biosynthesis</keyword>
<protein>
    <recommendedName>
        <fullName evidence="5">ethanolamine kinase</fullName>
        <ecNumber evidence="5">2.7.1.82</ecNumber>
    </recommendedName>
</protein>
<dbReference type="SUPFAM" id="SSF56112">
    <property type="entry name" value="Protein kinase-like (PK-like)"/>
    <property type="match status" value="1"/>
</dbReference>
<evidence type="ECO:0000256" key="5">
    <source>
        <dbReference type="ARBA" id="ARBA00038874"/>
    </source>
</evidence>
<organism evidence="6 7">
    <name type="scientific">Clavelina lepadiformis</name>
    <name type="common">Light-bulb sea squirt</name>
    <name type="synonym">Ascidia lepadiformis</name>
    <dbReference type="NCBI Taxonomy" id="159417"/>
    <lineage>
        <taxon>Eukaryota</taxon>
        <taxon>Metazoa</taxon>
        <taxon>Chordata</taxon>
        <taxon>Tunicata</taxon>
        <taxon>Ascidiacea</taxon>
        <taxon>Aplousobranchia</taxon>
        <taxon>Clavelinidae</taxon>
        <taxon>Clavelina</taxon>
    </lineage>
</organism>
<reference evidence="6 7" key="1">
    <citation type="submission" date="2024-02" db="EMBL/GenBank/DDBJ databases">
        <authorList>
            <person name="Daric V."/>
            <person name="Darras S."/>
        </authorList>
    </citation>
    <scope>NUCLEOTIDE SEQUENCE [LARGE SCALE GENOMIC DNA]</scope>
</reference>
<evidence type="ECO:0000256" key="2">
    <source>
        <dbReference type="ARBA" id="ARBA00023264"/>
    </source>
</evidence>
<sequence>MQSYIKSEVFVDLENALDGAKGILKLVRPNWEESDIKTQVFSNGITNKMFGFHYKNNKGEIILVRVNGNGTEIFLDREEEVKSFSLLRQYGCAPSLYCVFNNGLCYEFIKGITLTCQTVRLPSVYKLLAGELARVHSIPTKGDPPPKPTAFPLMRKFLAIAFASDSIIDGGLTVARKNEEQVLRKEVDELESCLTNLNSPIVFCHNDILLHNVIYNEHAEKISFIDYEYAGFNYQAYDIGNHFCEFAGIDDVDYNLYPGKDFQLKWLRHYLNAWYQYNFPDGCTDTSQMDDKVDILYKQVNKFALASHLSWGIWALVQAKYSTIDFDYKEYSKLRLDEYHRRKDDFLAL</sequence>
<gene>
    <name evidence="6" type="ORF">CVLEPA_LOCUS333</name>
</gene>
<evidence type="ECO:0000313" key="7">
    <source>
        <dbReference type="Proteomes" id="UP001642483"/>
    </source>
</evidence>
<dbReference type="Pfam" id="PF01633">
    <property type="entry name" value="Choline_kinase"/>
    <property type="match status" value="1"/>
</dbReference>
<comment type="caution">
    <text evidence="6">The sequence shown here is derived from an EMBL/GenBank/DDBJ whole genome shotgun (WGS) entry which is preliminary data.</text>
</comment>
<evidence type="ECO:0000313" key="6">
    <source>
        <dbReference type="EMBL" id="CAK8671283.1"/>
    </source>
</evidence>
<dbReference type="EMBL" id="CAWYQH010000001">
    <property type="protein sequence ID" value="CAK8671283.1"/>
    <property type="molecule type" value="Genomic_DNA"/>
</dbReference>
<keyword evidence="2" id="KW-1208">Phospholipid metabolism</keyword>
<dbReference type="Proteomes" id="UP001642483">
    <property type="component" value="Unassembled WGS sequence"/>
</dbReference>
<comment type="pathway">
    <text evidence="3">Phospholipid metabolism; phosphatidylethanolamine biosynthesis; phosphatidylethanolamine from ethanolamine: step 1/3.</text>
</comment>
<keyword evidence="1" id="KW-0444">Lipid biosynthesis</keyword>
<dbReference type="Gene3D" id="3.30.200.20">
    <property type="entry name" value="Phosphorylase Kinase, domain 1"/>
    <property type="match status" value="1"/>
</dbReference>
<dbReference type="EC" id="2.7.1.82" evidence="5"/>